<name>A0A922IID8_SCHHA</name>
<reference evidence="3" key="3">
    <citation type="submission" date="2021-06" db="EMBL/GenBank/DDBJ databases">
        <title>Chromosome-level genome assembly for S. haematobium.</title>
        <authorList>
            <person name="Stroehlein A.J."/>
        </authorList>
    </citation>
    <scope>NUCLEOTIDE SEQUENCE</scope>
</reference>
<dbReference type="AlphaFoldDB" id="A0A922IID8"/>
<organism evidence="3 4">
    <name type="scientific">Schistosoma haematobium</name>
    <name type="common">Blood fluke</name>
    <dbReference type="NCBI Taxonomy" id="6185"/>
    <lineage>
        <taxon>Eukaryota</taxon>
        <taxon>Metazoa</taxon>
        <taxon>Spiralia</taxon>
        <taxon>Lophotrochozoa</taxon>
        <taxon>Platyhelminthes</taxon>
        <taxon>Trematoda</taxon>
        <taxon>Digenea</taxon>
        <taxon>Strigeidida</taxon>
        <taxon>Schistosomatoidea</taxon>
        <taxon>Schistosomatidae</taxon>
        <taxon>Schistosoma</taxon>
    </lineage>
</organism>
<proteinExistence type="predicted"/>
<evidence type="ECO:0000259" key="2">
    <source>
        <dbReference type="Pfam" id="PF23055"/>
    </source>
</evidence>
<dbReference type="EMBL" id="AMPZ03000008">
    <property type="protein sequence ID" value="KAH9579519.1"/>
    <property type="molecule type" value="Genomic_DNA"/>
</dbReference>
<dbReference type="Proteomes" id="UP000471633">
    <property type="component" value="Unassembled WGS sequence"/>
</dbReference>
<accession>A0A922IID8</accession>
<feature type="domain" description="DUF7041" evidence="2">
    <location>
        <begin position="69"/>
        <end position="149"/>
    </location>
</feature>
<reference evidence="3" key="2">
    <citation type="journal article" date="2019" name="Gigascience">
        <title>High-quality Schistosoma haematobium genome achieved by single-molecule and long-range sequencing.</title>
        <authorList>
            <person name="Stroehlein A.J."/>
            <person name="Korhonen P.K."/>
            <person name="Chong T.M."/>
            <person name="Lim Y.L."/>
            <person name="Chan K.G."/>
            <person name="Webster B."/>
            <person name="Rollinson D."/>
            <person name="Brindley P.J."/>
            <person name="Gasser R.B."/>
            <person name="Young N.D."/>
        </authorList>
    </citation>
    <scope>NUCLEOTIDE SEQUENCE</scope>
</reference>
<gene>
    <name evidence="3" type="ORF">MS3_00009639</name>
</gene>
<evidence type="ECO:0000256" key="1">
    <source>
        <dbReference type="SAM" id="MobiDB-lite"/>
    </source>
</evidence>
<protein>
    <recommendedName>
        <fullName evidence="2">DUF7041 domain-containing protein</fullName>
    </recommendedName>
</protein>
<dbReference type="KEGG" id="shx:MS3_00009639"/>
<comment type="caution">
    <text evidence="3">The sequence shown here is derived from an EMBL/GenBank/DDBJ whole genome shotgun (WGS) entry which is preliminary data.</text>
</comment>
<reference evidence="3" key="1">
    <citation type="journal article" date="2012" name="Nat. Genet.">
        <title>Whole-genome sequence of Schistosoma haematobium.</title>
        <authorList>
            <person name="Young N.D."/>
            <person name="Jex A.R."/>
            <person name="Li B."/>
            <person name="Liu S."/>
            <person name="Yang L."/>
            <person name="Xiong Z."/>
            <person name="Li Y."/>
            <person name="Cantacessi C."/>
            <person name="Hall R.S."/>
            <person name="Xu X."/>
            <person name="Chen F."/>
            <person name="Wu X."/>
            <person name="Zerlotini A."/>
            <person name="Oliveira G."/>
            <person name="Hofmann A."/>
            <person name="Zhang G."/>
            <person name="Fang X."/>
            <person name="Kang Y."/>
            <person name="Campbell B.E."/>
            <person name="Loukas A."/>
            <person name="Ranganathan S."/>
            <person name="Rollinson D."/>
            <person name="Rinaldi G."/>
            <person name="Brindley P.J."/>
            <person name="Yang H."/>
            <person name="Wang J."/>
            <person name="Wang J."/>
            <person name="Gasser R.B."/>
        </authorList>
    </citation>
    <scope>NUCLEOTIDE SEQUENCE</scope>
</reference>
<feature type="region of interest" description="Disordered" evidence="1">
    <location>
        <begin position="194"/>
        <end position="219"/>
    </location>
</feature>
<evidence type="ECO:0000313" key="3">
    <source>
        <dbReference type="EMBL" id="KAH9579519.1"/>
    </source>
</evidence>
<dbReference type="Pfam" id="PF23055">
    <property type="entry name" value="DUF7041"/>
    <property type="match status" value="1"/>
</dbReference>
<reference evidence="3" key="4">
    <citation type="journal article" date="2022" name="PLoS Pathog.">
        <title>Chromosome-level genome of Schistosoma haematobium underpins genome-wide explorations of molecular variation.</title>
        <authorList>
            <person name="Stroehlein A.J."/>
            <person name="Korhonen P.K."/>
            <person name="Lee V.V."/>
            <person name="Ralph S.A."/>
            <person name="Mentink-Kane M."/>
            <person name="You H."/>
            <person name="McManus D.P."/>
            <person name="Tchuente L.T."/>
            <person name="Stothard J.R."/>
            <person name="Kaur P."/>
            <person name="Dudchenko O."/>
            <person name="Aiden E.L."/>
            <person name="Yang B."/>
            <person name="Yang H."/>
            <person name="Emery A.M."/>
            <person name="Webster B.L."/>
            <person name="Brindley P.J."/>
            <person name="Rollinson D."/>
            <person name="Chang B.C.H."/>
            <person name="Gasser R.B."/>
            <person name="Young N.D."/>
        </authorList>
    </citation>
    <scope>NUCLEOTIDE SEQUENCE</scope>
</reference>
<dbReference type="InterPro" id="IPR055469">
    <property type="entry name" value="DUF7041"/>
</dbReference>
<dbReference type="CTD" id="24591427"/>
<sequence length="219" mass="24490">METTNIITNCTSDCLTVLYEFPCSDVHSQPRLDSTLQLVSQFLENVPTSGQISRRSQCDVQAIQFRPASFTSHDPEVWFAALEFQYETRCITSRRRKYAFALESLPEDHIVAVREVVLNSNAPNAYNCLKEAIFRHLLPSGEERLTTLLARHPLGDAKPSHHLTCLQSLAGPTAADSEIVKGLWLDSSPAHIQPYRNGPARGRTTSSGSPHSRPIFRED</sequence>
<dbReference type="PANTHER" id="PTHR33327:SF3">
    <property type="entry name" value="RNA-DIRECTED DNA POLYMERASE"/>
    <property type="match status" value="1"/>
</dbReference>
<dbReference type="PANTHER" id="PTHR33327">
    <property type="entry name" value="ENDONUCLEASE"/>
    <property type="match status" value="1"/>
</dbReference>
<keyword evidence="4" id="KW-1185">Reference proteome</keyword>
<dbReference type="RefSeq" id="XP_012795347.3">
    <property type="nucleotide sequence ID" value="XM_012939893.3"/>
</dbReference>
<evidence type="ECO:0000313" key="4">
    <source>
        <dbReference type="Proteomes" id="UP000471633"/>
    </source>
</evidence>
<dbReference type="GeneID" id="24591427"/>